<dbReference type="InterPro" id="IPR017585">
    <property type="entry name" value="SAF_FlgA"/>
</dbReference>
<feature type="signal peptide" evidence="7">
    <location>
        <begin position="1"/>
        <end position="29"/>
    </location>
</feature>
<evidence type="ECO:0000256" key="2">
    <source>
        <dbReference type="ARBA" id="ARBA00010474"/>
    </source>
</evidence>
<evidence type="ECO:0000256" key="4">
    <source>
        <dbReference type="ARBA" id="ARBA00022729"/>
    </source>
</evidence>
<dbReference type="AlphaFoldDB" id="A0A5C1A291"/>
<evidence type="ECO:0000259" key="8">
    <source>
        <dbReference type="SMART" id="SM00858"/>
    </source>
</evidence>
<keyword evidence="7" id="KW-1005">Bacterial flagellum biogenesis</keyword>
<dbReference type="KEGG" id="kuy:FY550_08760"/>
<dbReference type="Proteomes" id="UP000322553">
    <property type="component" value="Chromosome"/>
</dbReference>
<keyword evidence="9" id="KW-0282">Flagellum</keyword>
<gene>
    <name evidence="9" type="primary">flgA</name>
    <name evidence="9" type="ORF">FY550_08760</name>
</gene>
<dbReference type="SMART" id="SM00858">
    <property type="entry name" value="SAF"/>
    <property type="match status" value="1"/>
</dbReference>
<feature type="domain" description="SAF" evidence="8">
    <location>
        <begin position="108"/>
        <end position="170"/>
    </location>
</feature>
<accession>A0A5C1A291</accession>
<dbReference type="InterPro" id="IPR013974">
    <property type="entry name" value="SAF"/>
</dbReference>
<keyword evidence="9" id="KW-0969">Cilium</keyword>
<feature type="chain" id="PRO_5023088168" description="Flagella basal body P-ring formation protein FlgA" evidence="7">
    <location>
        <begin position="30"/>
        <end position="231"/>
    </location>
</feature>
<proteinExistence type="inferred from homology"/>
<dbReference type="Gene3D" id="2.30.30.760">
    <property type="match status" value="1"/>
</dbReference>
<keyword evidence="4 7" id="KW-0732">Signal</keyword>
<comment type="function">
    <text evidence="6 7">Involved in the assembly process of the P-ring formation. It may associate with FlgF on the rod constituting a structure essential for the P-ring assembly or may act as a modulator protein for the P-ring assembly.</text>
</comment>
<keyword evidence="9" id="KW-0966">Cell projection</keyword>
<dbReference type="CDD" id="cd11614">
    <property type="entry name" value="SAF_CpaB_FlgA_like"/>
    <property type="match status" value="1"/>
</dbReference>
<reference evidence="9 10" key="1">
    <citation type="submission" date="2019-08" db="EMBL/GenBank/DDBJ databases">
        <title>Complete genome sequence of Kushneria sp. YCWA18, a halophilic phosphate-solubilizing bacterium isolated from Daqiao saltern in China.</title>
        <authorList>
            <person name="Du G.-X."/>
            <person name="Qu L.-Y."/>
        </authorList>
    </citation>
    <scope>NUCLEOTIDE SEQUENCE [LARGE SCALE GENOMIC DNA]</scope>
    <source>
        <strain evidence="9 10">YCWA18</strain>
    </source>
</reference>
<evidence type="ECO:0000313" key="9">
    <source>
        <dbReference type="EMBL" id="QEL11219.1"/>
    </source>
</evidence>
<evidence type="ECO:0000313" key="10">
    <source>
        <dbReference type="Proteomes" id="UP000322553"/>
    </source>
</evidence>
<sequence length="231" mass="25058">MTFFCPLLKRLSQSVLVMALSAIALPALAGSELQTTLQGFLLDQFASSPGKVSVELDIPNEQQINCRDPEPFLPGNGQRLWGRTTVGVRCPKDRPSTRYFQAYIRVEGDYYVAAHDIAPGNTLTESDVTLQTGDLTRLSQQLLTADNEPAGQVTTRRIGKGMPLQSNMLRAPLLVKSGQQVKVIVQGKGFAIRTDGTALSSAGRNEKLRIRTSEGKLVTGTAISADTVELR</sequence>
<evidence type="ECO:0000256" key="3">
    <source>
        <dbReference type="ARBA" id="ARBA00014754"/>
    </source>
</evidence>
<dbReference type="PANTHER" id="PTHR36307">
    <property type="entry name" value="FLAGELLA BASAL BODY P-RING FORMATION PROTEIN FLGA"/>
    <property type="match status" value="1"/>
</dbReference>
<dbReference type="InterPro" id="IPR039246">
    <property type="entry name" value="Flagellar_FlgA"/>
</dbReference>
<evidence type="ECO:0000256" key="5">
    <source>
        <dbReference type="ARBA" id="ARBA00022764"/>
    </source>
</evidence>
<evidence type="ECO:0000256" key="6">
    <source>
        <dbReference type="ARBA" id="ARBA00025643"/>
    </source>
</evidence>
<dbReference type="Pfam" id="PF13144">
    <property type="entry name" value="ChapFlgA"/>
    <property type="match status" value="1"/>
</dbReference>
<keyword evidence="5 7" id="KW-0574">Periplasm</keyword>
<evidence type="ECO:0000256" key="7">
    <source>
        <dbReference type="RuleBase" id="RU362063"/>
    </source>
</evidence>
<dbReference type="GO" id="GO:0042597">
    <property type="term" value="C:periplasmic space"/>
    <property type="evidence" value="ECO:0007669"/>
    <property type="project" value="UniProtKB-SubCell"/>
</dbReference>
<dbReference type="NCBIfam" id="TIGR03170">
    <property type="entry name" value="flgA_cterm"/>
    <property type="match status" value="1"/>
</dbReference>
<organism evidence="9 10">
    <name type="scientific">Kushneria phosphatilytica</name>
    <dbReference type="NCBI Taxonomy" id="657387"/>
    <lineage>
        <taxon>Bacteria</taxon>
        <taxon>Pseudomonadati</taxon>
        <taxon>Pseudomonadota</taxon>
        <taxon>Gammaproteobacteria</taxon>
        <taxon>Oceanospirillales</taxon>
        <taxon>Halomonadaceae</taxon>
        <taxon>Kushneria</taxon>
    </lineage>
</organism>
<dbReference type="RefSeq" id="WP_149054484.1">
    <property type="nucleotide sequence ID" value="NZ_CP043420.1"/>
</dbReference>
<evidence type="ECO:0000256" key="1">
    <source>
        <dbReference type="ARBA" id="ARBA00004418"/>
    </source>
</evidence>
<name>A0A5C1A291_9GAMM</name>
<dbReference type="Pfam" id="PF17656">
    <property type="entry name" value="ChapFlgA_N"/>
    <property type="match status" value="1"/>
</dbReference>
<protein>
    <recommendedName>
        <fullName evidence="3 7">Flagella basal body P-ring formation protein FlgA</fullName>
    </recommendedName>
</protein>
<keyword evidence="10" id="KW-1185">Reference proteome</keyword>
<dbReference type="PANTHER" id="PTHR36307:SF1">
    <property type="entry name" value="FLAGELLA BASAL BODY P-RING FORMATION PROTEIN FLGA"/>
    <property type="match status" value="1"/>
</dbReference>
<dbReference type="InterPro" id="IPR041231">
    <property type="entry name" value="FlgA_N"/>
</dbReference>
<dbReference type="GO" id="GO:0044780">
    <property type="term" value="P:bacterial-type flagellum assembly"/>
    <property type="evidence" value="ECO:0007669"/>
    <property type="project" value="InterPro"/>
</dbReference>
<dbReference type="Gene3D" id="3.90.1210.10">
    <property type="entry name" value="Antifreeze-like/N-acetylneuraminic acid synthase C-terminal domain"/>
    <property type="match status" value="1"/>
</dbReference>
<dbReference type="EMBL" id="CP043420">
    <property type="protein sequence ID" value="QEL11219.1"/>
    <property type="molecule type" value="Genomic_DNA"/>
</dbReference>
<comment type="similarity">
    <text evidence="2 7">Belongs to the FlgA family.</text>
</comment>
<comment type="subcellular location">
    <subcellularLocation>
        <location evidence="1 7">Periplasm</location>
    </subcellularLocation>
</comment>